<evidence type="ECO:0000256" key="1">
    <source>
        <dbReference type="ARBA" id="ARBA00004123"/>
    </source>
</evidence>
<dbReference type="FunFam" id="3.30.70.330:FF:000651">
    <property type="entry name" value="Poly(A) binding protein cytoplasmic 1 like"/>
    <property type="match status" value="2"/>
</dbReference>
<evidence type="ECO:0000256" key="6">
    <source>
        <dbReference type="ARBA" id="ARBA00022884"/>
    </source>
</evidence>
<proteinExistence type="inferred from homology"/>
<feature type="domain" description="RRM" evidence="10">
    <location>
        <begin position="209"/>
        <end position="286"/>
    </location>
</feature>
<evidence type="ECO:0000256" key="7">
    <source>
        <dbReference type="ARBA" id="ARBA00023242"/>
    </source>
</evidence>
<dbReference type="RefSeq" id="XP_020081572.1">
    <property type="nucleotide sequence ID" value="XM_020225983.1"/>
</dbReference>
<keyword evidence="6 9" id="KW-0694">RNA-binding</keyword>
<dbReference type="CDD" id="cd12381">
    <property type="entry name" value="RRM4_I_PABPs"/>
    <property type="match status" value="1"/>
</dbReference>
<comment type="function">
    <text evidence="8">Binds the poly(A) tail of mRNA. Appears to be an important mediator of the multiple roles of the poly(A) tail in mRNA biogenesis, stability and translation.</text>
</comment>
<evidence type="ECO:0000256" key="9">
    <source>
        <dbReference type="PROSITE-ProRule" id="PRU00176"/>
    </source>
</evidence>
<dbReference type="Pfam" id="PF00076">
    <property type="entry name" value="RRM_1"/>
    <property type="match status" value="3"/>
</dbReference>
<keyword evidence="5" id="KW-0677">Repeat</keyword>
<keyword evidence="7" id="KW-0539">Nucleus</keyword>
<dbReference type="PROSITE" id="PS50102">
    <property type="entry name" value="RRM"/>
    <property type="match status" value="3"/>
</dbReference>
<dbReference type="InterPro" id="IPR003954">
    <property type="entry name" value="RRM_euk-type"/>
</dbReference>
<dbReference type="InterPro" id="IPR035979">
    <property type="entry name" value="RBD_domain_sf"/>
</dbReference>
<dbReference type="PANTHER" id="PTHR24012">
    <property type="entry name" value="RNA BINDING PROTEIN"/>
    <property type="match status" value="1"/>
</dbReference>
<dbReference type="SUPFAM" id="SSF54928">
    <property type="entry name" value="RNA-binding domain, RBD"/>
    <property type="match status" value="2"/>
</dbReference>
<reference evidence="11" key="1">
    <citation type="journal article" date="2015" name="Nat. Genet.">
        <title>The pineapple genome and the evolution of CAM photosynthesis.</title>
        <authorList>
            <person name="Ming R."/>
            <person name="VanBuren R."/>
            <person name="Wai C.M."/>
            <person name="Tang H."/>
            <person name="Schatz M.C."/>
            <person name="Bowers J.E."/>
            <person name="Lyons E."/>
            <person name="Wang M.L."/>
            <person name="Chen J."/>
            <person name="Biggers E."/>
            <person name="Zhang J."/>
            <person name="Huang L."/>
            <person name="Zhang L."/>
            <person name="Miao W."/>
            <person name="Zhang J."/>
            <person name="Ye Z."/>
            <person name="Miao C."/>
            <person name="Lin Z."/>
            <person name="Wang H."/>
            <person name="Zhou H."/>
            <person name="Yim W.C."/>
            <person name="Priest H.D."/>
            <person name="Zheng C."/>
            <person name="Woodhouse M."/>
            <person name="Edger P.P."/>
            <person name="Guyot R."/>
            <person name="Guo H.B."/>
            <person name="Guo H."/>
            <person name="Zheng G."/>
            <person name="Singh R."/>
            <person name="Sharma A."/>
            <person name="Min X."/>
            <person name="Zheng Y."/>
            <person name="Lee H."/>
            <person name="Gurtowski J."/>
            <person name="Sedlazeck F.J."/>
            <person name="Harkess A."/>
            <person name="McKain M.R."/>
            <person name="Liao Z."/>
            <person name="Fang J."/>
            <person name="Liu J."/>
            <person name="Zhang X."/>
            <person name="Zhang Q."/>
            <person name="Hu W."/>
            <person name="Qin Y."/>
            <person name="Wang K."/>
            <person name="Chen L.Y."/>
            <person name="Shirley N."/>
            <person name="Lin Y.R."/>
            <person name="Liu L.Y."/>
            <person name="Hernandez A.G."/>
            <person name="Wright C.L."/>
            <person name="Bulone V."/>
            <person name="Tuskan G.A."/>
            <person name="Heath K."/>
            <person name="Zee F."/>
            <person name="Moore P.H."/>
            <person name="Sunkar R."/>
            <person name="Leebens-Mack J.H."/>
            <person name="Mockler T."/>
            <person name="Bennetzen J.L."/>
            <person name="Freeling M."/>
            <person name="Sankoff D."/>
            <person name="Paterson A.H."/>
            <person name="Zhu X."/>
            <person name="Yang X."/>
            <person name="Smith J.A."/>
            <person name="Cushman J.C."/>
            <person name="Paull R.E."/>
            <person name="Yu Q."/>
        </authorList>
    </citation>
    <scope>NUCLEOTIDE SEQUENCE [LARGE SCALE GENOMIC DNA]</scope>
    <source>
        <strain evidence="11">cv. F153</strain>
    </source>
</reference>
<comment type="similarity">
    <text evidence="3">Belongs to the polyadenylate-binding protein type-1 family.</text>
</comment>
<dbReference type="GO" id="GO:0003723">
    <property type="term" value="F:RNA binding"/>
    <property type="evidence" value="ECO:0007669"/>
    <property type="project" value="UniProtKB-UniRule"/>
</dbReference>
<evidence type="ECO:0000313" key="11">
    <source>
        <dbReference type="Proteomes" id="UP000515123"/>
    </source>
</evidence>
<dbReference type="OrthoDB" id="19742at2759"/>
<feature type="non-terminal residue" evidence="12">
    <location>
        <position position="298"/>
    </location>
</feature>
<reference evidence="12" key="2">
    <citation type="submission" date="2025-08" db="UniProtKB">
        <authorList>
            <consortium name="RefSeq"/>
        </authorList>
    </citation>
    <scope>IDENTIFICATION</scope>
    <source>
        <tissue evidence="12">Leaf</tissue>
    </source>
</reference>
<feature type="domain" description="RRM" evidence="10">
    <location>
        <begin position="16"/>
        <end position="93"/>
    </location>
</feature>
<name>A0A6P5EE83_ANACO</name>
<accession>A0A6P5EE83</accession>
<gene>
    <name evidence="12" type="primary">LOC109705253</name>
</gene>
<keyword evidence="4" id="KW-0963">Cytoplasm</keyword>
<feature type="domain" description="RRM" evidence="10">
    <location>
        <begin position="107"/>
        <end position="184"/>
    </location>
</feature>
<protein>
    <submittedName>
        <fullName evidence="12">Polyadenylate-binding protein 7-like</fullName>
    </submittedName>
</protein>
<evidence type="ECO:0000256" key="3">
    <source>
        <dbReference type="ARBA" id="ARBA00008557"/>
    </source>
</evidence>
<dbReference type="Gene3D" id="3.30.70.330">
    <property type="match status" value="3"/>
</dbReference>
<dbReference type="Proteomes" id="UP000515123">
    <property type="component" value="Unplaced"/>
</dbReference>
<dbReference type="InterPro" id="IPR012677">
    <property type="entry name" value="Nucleotide-bd_a/b_plait_sf"/>
</dbReference>
<evidence type="ECO:0000313" key="12">
    <source>
        <dbReference type="RefSeq" id="XP_020081572.1"/>
    </source>
</evidence>
<evidence type="ECO:0000256" key="5">
    <source>
        <dbReference type="ARBA" id="ARBA00022737"/>
    </source>
</evidence>
<dbReference type="SMART" id="SM00361">
    <property type="entry name" value="RRM_1"/>
    <property type="match status" value="3"/>
</dbReference>
<dbReference type="SMART" id="SM00360">
    <property type="entry name" value="RRM"/>
    <property type="match status" value="3"/>
</dbReference>
<dbReference type="GO" id="GO:0005634">
    <property type="term" value="C:nucleus"/>
    <property type="evidence" value="ECO:0007669"/>
    <property type="project" value="UniProtKB-SubCell"/>
</dbReference>
<dbReference type="GO" id="GO:0005737">
    <property type="term" value="C:cytoplasm"/>
    <property type="evidence" value="ECO:0007669"/>
    <property type="project" value="UniProtKB-SubCell"/>
</dbReference>
<evidence type="ECO:0000259" key="10">
    <source>
        <dbReference type="PROSITE" id="PS50102"/>
    </source>
</evidence>
<dbReference type="FunFam" id="3.30.70.330:FF:000500">
    <property type="entry name" value="Polyadenylate-binding protein"/>
    <property type="match status" value="1"/>
</dbReference>
<comment type="subcellular location">
    <subcellularLocation>
        <location evidence="2">Cytoplasm</location>
    </subcellularLocation>
    <subcellularLocation>
        <location evidence="1">Nucleus</location>
    </subcellularLocation>
</comment>
<organism evidence="11 12">
    <name type="scientific">Ananas comosus</name>
    <name type="common">Pineapple</name>
    <name type="synonym">Ananas ananas</name>
    <dbReference type="NCBI Taxonomy" id="4615"/>
    <lineage>
        <taxon>Eukaryota</taxon>
        <taxon>Viridiplantae</taxon>
        <taxon>Streptophyta</taxon>
        <taxon>Embryophyta</taxon>
        <taxon>Tracheophyta</taxon>
        <taxon>Spermatophyta</taxon>
        <taxon>Magnoliopsida</taxon>
        <taxon>Liliopsida</taxon>
        <taxon>Poales</taxon>
        <taxon>Bromeliaceae</taxon>
        <taxon>Bromelioideae</taxon>
        <taxon>Ananas</taxon>
    </lineage>
</organism>
<dbReference type="AlphaFoldDB" id="A0A6P5EE83"/>
<evidence type="ECO:0000256" key="2">
    <source>
        <dbReference type="ARBA" id="ARBA00004496"/>
    </source>
</evidence>
<dbReference type="InterPro" id="IPR000504">
    <property type="entry name" value="RRM_dom"/>
</dbReference>
<evidence type="ECO:0000256" key="8">
    <source>
        <dbReference type="ARBA" id="ARBA00054110"/>
    </source>
</evidence>
<keyword evidence="11" id="KW-1185">Reference proteome</keyword>
<dbReference type="GeneID" id="109705253"/>
<evidence type="ECO:0000256" key="4">
    <source>
        <dbReference type="ARBA" id="ARBA00022490"/>
    </source>
</evidence>
<sequence>MWFVRDPCASESGDREFYLLKNLSSSIDNARLHEMFVDFGTILSCKVARDEVGKSRGYGFVQFDSQESANSAMEKLNNSSVDGKQIYVANFVKRSDRLPADHEIRYTNLYMKNLDQDITEELIKLKFSEFGKILSVKIAKDDNGTSKGFGFVSFESADSAKKAVEKMNGVQLGSKTLYVARAQKKAERQEILRSLYEEKRNEIVMKTASNVYVKYIDDAVDDNDLRKLFSQCGTITSAKIMRDDKGISKGFGFVCFSTPEEARKAVETLHGHMFYGKPLYIAMAERKHERQTKLQIHY</sequence>